<dbReference type="Gene3D" id="3.30.450.40">
    <property type="match status" value="1"/>
</dbReference>
<organism evidence="9 10">
    <name type="scientific">Hyphomicrobium nitrativorans NL23</name>
    <dbReference type="NCBI Taxonomy" id="1029756"/>
    <lineage>
        <taxon>Bacteria</taxon>
        <taxon>Pseudomonadati</taxon>
        <taxon>Pseudomonadota</taxon>
        <taxon>Alphaproteobacteria</taxon>
        <taxon>Hyphomicrobiales</taxon>
        <taxon>Hyphomicrobiaceae</taxon>
        <taxon>Hyphomicrobium</taxon>
    </lineage>
</organism>
<dbReference type="GO" id="GO:0004673">
    <property type="term" value="F:protein histidine kinase activity"/>
    <property type="evidence" value="ECO:0007669"/>
    <property type="project" value="UniProtKB-EC"/>
</dbReference>
<dbReference type="KEGG" id="hni:W911_04870"/>
<dbReference type="Pfam" id="PF07536">
    <property type="entry name" value="HWE_HK"/>
    <property type="match status" value="1"/>
</dbReference>
<accession>V5SAS3</accession>
<dbReference type="STRING" id="1029756.W911_04870"/>
<reference evidence="9 10" key="1">
    <citation type="journal article" date="2014" name="Genome Announc.">
        <title>Complete Genome Sequence of Hyphomicrobium nitrativorans Strain NL23, a Denitrifying Bacterium Isolated from Biofilm of a Methanol-Fed Denitrification System Treating Seawater at the Montreal Biodome.</title>
        <authorList>
            <person name="Martineau C."/>
            <person name="Villeneuve C."/>
            <person name="Mauffrey F."/>
            <person name="Villemur R."/>
        </authorList>
    </citation>
    <scope>NUCLEOTIDE SEQUENCE [LARGE SCALE GENOMIC DNA]</scope>
    <source>
        <strain evidence="9">NL23</strain>
    </source>
</reference>
<dbReference type="OrthoDB" id="9760752at2"/>
<keyword evidence="6 9" id="KW-0418">Kinase</keyword>
<evidence type="ECO:0000259" key="8">
    <source>
        <dbReference type="SMART" id="SM00911"/>
    </source>
</evidence>
<dbReference type="InterPro" id="IPR029016">
    <property type="entry name" value="GAF-like_dom_sf"/>
</dbReference>
<dbReference type="SMART" id="SM00911">
    <property type="entry name" value="HWE_HK"/>
    <property type="match status" value="1"/>
</dbReference>
<dbReference type="Pfam" id="PF13185">
    <property type="entry name" value="GAF_2"/>
    <property type="match status" value="1"/>
</dbReference>
<dbReference type="Proteomes" id="UP000018542">
    <property type="component" value="Chromosome"/>
</dbReference>
<evidence type="ECO:0000256" key="5">
    <source>
        <dbReference type="ARBA" id="ARBA00022741"/>
    </source>
</evidence>
<evidence type="ECO:0000313" key="10">
    <source>
        <dbReference type="Proteomes" id="UP000018542"/>
    </source>
</evidence>
<keyword evidence="7" id="KW-0067">ATP-binding</keyword>
<sequence>MALRIPRAISTADVDISDRLASRPTPQPDYQGEKLAIQDLTSRMANRPGEVLPRLTALALELCDADSAGVSVLTRDEFKWLALIGKLSVFEGTTTPLNNSPCGVCLEKLTPTLMERPERAYSWIADAGISVPEVLLLPLLVNNGEPIGTVWVVAREGHAFHAGHARLMKDLAVFTGIALQMIEAEAALKATLKKHELFASEMSHRVKNFFAVTESLVRMTARHSETKEEMVDNLLRRVVALSDAHTLAQDHHAENDQEPVPLRTVIETVLRPYRGPVLTGPPILLAASATSNLTLVLHELATNAAKHGALSTSNGNVRIEWHADSSGLEMTWKENGGPTVNGPPTRIGFGTKLIRNTLASVNGAVEKQWARDGLHVRISLPRDVLIGYPG</sequence>
<dbReference type="PANTHER" id="PTHR41523:SF8">
    <property type="entry name" value="ETHYLENE RESPONSE SENSOR PROTEIN"/>
    <property type="match status" value="1"/>
</dbReference>
<gene>
    <name evidence="9" type="ORF">W911_04870</name>
</gene>
<dbReference type="EMBL" id="CP006912">
    <property type="protein sequence ID" value="AHB47866.1"/>
    <property type="molecule type" value="Genomic_DNA"/>
</dbReference>
<protein>
    <recommendedName>
        <fullName evidence="2">histidine kinase</fullName>
        <ecNumber evidence="2">2.7.13.3</ecNumber>
    </recommendedName>
</protein>
<dbReference type="InterPro" id="IPR011102">
    <property type="entry name" value="Sig_transdc_His_kinase_HWE"/>
</dbReference>
<dbReference type="SUPFAM" id="SSF55874">
    <property type="entry name" value="ATPase domain of HSP90 chaperone/DNA topoisomerase II/histidine kinase"/>
    <property type="match status" value="1"/>
</dbReference>
<dbReference type="PATRIC" id="fig|1029756.8.peg.1023"/>
<dbReference type="SUPFAM" id="SSF55781">
    <property type="entry name" value="GAF domain-like"/>
    <property type="match status" value="1"/>
</dbReference>
<dbReference type="EC" id="2.7.13.3" evidence="2"/>
<dbReference type="PANTHER" id="PTHR41523">
    <property type="entry name" value="TWO-COMPONENT SYSTEM SENSOR PROTEIN"/>
    <property type="match status" value="1"/>
</dbReference>
<evidence type="ECO:0000256" key="2">
    <source>
        <dbReference type="ARBA" id="ARBA00012438"/>
    </source>
</evidence>
<evidence type="ECO:0000256" key="1">
    <source>
        <dbReference type="ARBA" id="ARBA00000085"/>
    </source>
</evidence>
<evidence type="ECO:0000313" key="9">
    <source>
        <dbReference type="EMBL" id="AHB47866.1"/>
    </source>
</evidence>
<keyword evidence="10" id="KW-1185">Reference proteome</keyword>
<evidence type="ECO:0000256" key="6">
    <source>
        <dbReference type="ARBA" id="ARBA00022777"/>
    </source>
</evidence>
<keyword evidence="5" id="KW-0547">Nucleotide-binding</keyword>
<dbReference type="GO" id="GO:0005524">
    <property type="term" value="F:ATP binding"/>
    <property type="evidence" value="ECO:0007669"/>
    <property type="project" value="UniProtKB-KW"/>
</dbReference>
<keyword evidence="3" id="KW-0597">Phosphoprotein</keyword>
<dbReference type="AlphaFoldDB" id="V5SAS3"/>
<evidence type="ECO:0000256" key="4">
    <source>
        <dbReference type="ARBA" id="ARBA00022679"/>
    </source>
</evidence>
<keyword evidence="4" id="KW-0808">Transferase</keyword>
<feature type="domain" description="Signal transduction histidine kinase HWE region" evidence="8">
    <location>
        <begin position="201"/>
        <end position="282"/>
    </location>
</feature>
<dbReference type="RefSeq" id="WP_023786380.1">
    <property type="nucleotide sequence ID" value="NC_022997.1"/>
</dbReference>
<proteinExistence type="predicted"/>
<dbReference type="Gene3D" id="3.30.565.10">
    <property type="entry name" value="Histidine kinase-like ATPase, C-terminal domain"/>
    <property type="match status" value="1"/>
</dbReference>
<evidence type="ECO:0000256" key="7">
    <source>
        <dbReference type="ARBA" id="ARBA00022840"/>
    </source>
</evidence>
<name>V5SAS3_9HYPH</name>
<dbReference type="InterPro" id="IPR003018">
    <property type="entry name" value="GAF"/>
</dbReference>
<dbReference type="HOGENOM" id="CLU_058042_0_0_5"/>
<comment type="catalytic activity">
    <reaction evidence="1">
        <text>ATP + protein L-histidine = ADP + protein N-phospho-L-histidine.</text>
        <dbReference type="EC" id="2.7.13.3"/>
    </reaction>
</comment>
<evidence type="ECO:0000256" key="3">
    <source>
        <dbReference type="ARBA" id="ARBA00022553"/>
    </source>
</evidence>
<dbReference type="InterPro" id="IPR036890">
    <property type="entry name" value="HATPase_C_sf"/>
</dbReference>